<comment type="caution">
    <text evidence="6">The sequence shown here is derived from an EMBL/GenBank/DDBJ whole genome shotgun (WGS) entry which is preliminary data.</text>
</comment>
<keyword evidence="4" id="KW-0460">Magnesium</keyword>
<dbReference type="Pfam" id="PF00293">
    <property type="entry name" value="NUDIX"/>
    <property type="match status" value="1"/>
</dbReference>
<gene>
    <name evidence="6" type="ORF">J2Z31_002722</name>
</gene>
<dbReference type="InterPro" id="IPR047198">
    <property type="entry name" value="DDP-like_NUDIX"/>
</dbReference>
<feature type="domain" description="Nudix hydrolase" evidence="5">
    <location>
        <begin position="24"/>
        <end position="160"/>
    </location>
</feature>
<dbReference type="PANTHER" id="PTHR12629:SF0">
    <property type="entry name" value="DIPHOSPHOINOSITOL-POLYPHOSPHATE DIPHOSPHATASE"/>
    <property type="match status" value="1"/>
</dbReference>
<dbReference type="RefSeq" id="WP_209602382.1">
    <property type="nucleotide sequence ID" value="NZ_JAGILA010000003.1"/>
</dbReference>
<sequence>MPADNTNRSALSELMKVSDQRLKGKVIAQYAAVCVRPNPEAANDIQVLLITSRGSGRWVIPKGCRIPRKKPHEVARQEAWEEAGVRGQVKKKPVGHYTYVKKLKGPEAAPALVQVHLLNVSELERDYPEMGQRQLQWFSPEEAACAVDEPELKTLLRGIRKLYKKA</sequence>
<dbReference type="PANTHER" id="PTHR12629">
    <property type="entry name" value="DIPHOSPHOINOSITOL POLYPHOSPHATE PHOSPHOHYDROLASE"/>
    <property type="match status" value="1"/>
</dbReference>
<name>A0ABS4QZZ2_9HYPH</name>
<protein>
    <submittedName>
        <fullName evidence="6">8-oxo-dGTP pyrophosphatase MutT (NUDIX family)</fullName>
    </submittedName>
</protein>
<dbReference type="InterPro" id="IPR015797">
    <property type="entry name" value="NUDIX_hydrolase-like_dom_sf"/>
</dbReference>
<organism evidence="6 7">
    <name type="scientific">Sinorhizobium kostiense</name>
    <dbReference type="NCBI Taxonomy" id="76747"/>
    <lineage>
        <taxon>Bacteria</taxon>
        <taxon>Pseudomonadati</taxon>
        <taxon>Pseudomonadota</taxon>
        <taxon>Alphaproteobacteria</taxon>
        <taxon>Hyphomicrobiales</taxon>
        <taxon>Rhizobiaceae</taxon>
        <taxon>Sinorhizobium/Ensifer group</taxon>
        <taxon>Sinorhizobium</taxon>
    </lineage>
</organism>
<dbReference type="EMBL" id="JAGILA010000003">
    <property type="protein sequence ID" value="MBP2236208.1"/>
    <property type="molecule type" value="Genomic_DNA"/>
</dbReference>
<keyword evidence="2" id="KW-0479">Metal-binding</keyword>
<dbReference type="Proteomes" id="UP000730739">
    <property type="component" value="Unassembled WGS sequence"/>
</dbReference>
<proteinExistence type="predicted"/>
<evidence type="ECO:0000313" key="7">
    <source>
        <dbReference type="Proteomes" id="UP000730739"/>
    </source>
</evidence>
<dbReference type="CDD" id="cd04666">
    <property type="entry name" value="NUDIX_DIPP2_like_Nudt4"/>
    <property type="match status" value="1"/>
</dbReference>
<dbReference type="InterPro" id="IPR000086">
    <property type="entry name" value="NUDIX_hydrolase_dom"/>
</dbReference>
<dbReference type="PROSITE" id="PS51462">
    <property type="entry name" value="NUDIX"/>
    <property type="match status" value="1"/>
</dbReference>
<dbReference type="Gene3D" id="3.90.79.10">
    <property type="entry name" value="Nucleoside Triphosphate Pyrophosphohydrolase"/>
    <property type="match status" value="1"/>
</dbReference>
<evidence type="ECO:0000259" key="5">
    <source>
        <dbReference type="PROSITE" id="PS51462"/>
    </source>
</evidence>
<evidence type="ECO:0000256" key="4">
    <source>
        <dbReference type="ARBA" id="ARBA00022842"/>
    </source>
</evidence>
<evidence type="ECO:0000313" key="6">
    <source>
        <dbReference type="EMBL" id="MBP2236208.1"/>
    </source>
</evidence>
<evidence type="ECO:0000256" key="1">
    <source>
        <dbReference type="ARBA" id="ARBA00001946"/>
    </source>
</evidence>
<evidence type="ECO:0000256" key="3">
    <source>
        <dbReference type="ARBA" id="ARBA00022801"/>
    </source>
</evidence>
<reference evidence="6 7" key="1">
    <citation type="submission" date="2021-03" db="EMBL/GenBank/DDBJ databases">
        <title>Genomic Encyclopedia of Type Strains, Phase IV (KMG-IV): sequencing the most valuable type-strain genomes for metagenomic binning, comparative biology and taxonomic classification.</title>
        <authorList>
            <person name="Goeker M."/>
        </authorList>
    </citation>
    <scope>NUCLEOTIDE SEQUENCE [LARGE SCALE GENOMIC DNA]</scope>
    <source>
        <strain evidence="6 7">DSM 13372</strain>
    </source>
</reference>
<comment type="cofactor">
    <cofactor evidence="1">
        <name>Mg(2+)</name>
        <dbReference type="ChEBI" id="CHEBI:18420"/>
    </cofactor>
</comment>
<accession>A0ABS4QZZ2</accession>
<dbReference type="SUPFAM" id="SSF55811">
    <property type="entry name" value="Nudix"/>
    <property type="match status" value="1"/>
</dbReference>
<keyword evidence="7" id="KW-1185">Reference proteome</keyword>
<evidence type="ECO:0000256" key="2">
    <source>
        <dbReference type="ARBA" id="ARBA00022723"/>
    </source>
</evidence>
<keyword evidence="3" id="KW-0378">Hydrolase</keyword>